<dbReference type="EMBL" id="CP003923">
    <property type="protein sequence ID" value="AIC96009.1"/>
    <property type="molecule type" value="Genomic_DNA"/>
</dbReference>
<dbReference type="AlphaFoldDB" id="A0A060M7G0"/>
<proteinExistence type="predicted"/>
<reference evidence="1 2" key="1">
    <citation type="journal article" date="2014" name="Gene">
        <title>A comparative genomic analysis of the alkalitolerant soil bacterium Bacillus lehensis G1.</title>
        <authorList>
            <person name="Noor Y.M."/>
            <person name="Samsulrizal N.H."/>
            <person name="Jema'on N.A."/>
            <person name="Low K.O."/>
            <person name="Ramli A.N."/>
            <person name="Alias N.I."/>
            <person name="Damis S.I."/>
            <person name="Fuzi S.F."/>
            <person name="Isa M.N."/>
            <person name="Murad A.M."/>
            <person name="Raih M.F."/>
            <person name="Bakar F.D."/>
            <person name="Najimudin N."/>
            <person name="Mahadi N.M."/>
            <person name="Illias R.M."/>
        </authorList>
    </citation>
    <scope>NUCLEOTIDE SEQUENCE [LARGE SCALE GENOMIC DNA]</scope>
    <source>
        <strain evidence="1 2">G1</strain>
    </source>
</reference>
<dbReference type="STRING" id="1246626.BleG1_3462"/>
<evidence type="ECO:0000313" key="1">
    <source>
        <dbReference type="EMBL" id="AIC96009.1"/>
    </source>
</evidence>
<sequence length="54" mass="6482">MWNCTSQVKLKRMVFIEREVDCSLMTVEIDAPTLVDIRNEWGRGQHEFARRRTE</sequence>
<dbReference type="KEGG" id="ble:BleG1_3462"/>
<gene>
    <name evidence="1" type="ORF">BleG1_3462</name>
</gene>
<name>A0A060M7G0_9BACI</name>
<dbReference type="Proteomes" id="UP000027142">
    <property type="component" value="Chromosome"/>
</dbReference>
<keyword evidence="2" id="KW-1185">Reference proteome</keyword>
<protein>
    <submittedName>
        <fullName evidence="1">Uncharacterized protein</fullName>
    </submittedName>
</protein>
<dbReference type="HOGENOM" id="CLU_3040460_0_0_9"/>
<accession>A0A060M7G0</accession>
<evidence type="ECO:0000313" key="2">
    <source>
        <dbReference type="Proteomes" id="UP000027142"/>
    </source>
</evidence>
<organism evidence="1 2">
    <name type="scientific">Shouchella lehensis G1</name>
    <dbReference type="NCBI Taxonomy" id="1246626"/>
    <lineage>
        <taxon>Bacteria</taxon>
        <taxon>Bacillati</taxon>
        <taxon>Bacillota</taxon>
        <taxon>Bacilli</taxon>
        <taxon>Bacillales</taxon>
        <taxon>Bacillaceae</taxon>
        <taxon>Shouchella</taxon>
    </lineage>
</organism>